<dbReference type="InterPro" id="IPR025597">
    <property type="entry name" value="DUF4345"/>
</dbReference>
<evidence type="ECO:0008006" key="4">
    <source>
        <dbReference type="Google" id="ProtNLM"/>
    </source>
</evidence>
<dbReference type="AlphaFoldDB" id="A0A0B4XKS4"/>
<evidence type="ECO:0000256" key="1">
    <source>
        <dbReference type="SAM" id="Phobius"/>
    </source>
</evidence>
<dbReference type="KEGG" id="apac:S7S_04315"/>
<keyword evidence="3" id="KW-1185">Reference proteome</keyword>
<dbReference type="Pfam" id="PF14248">
    <property type="entry name" value="DUF4345"/>
    <property type="match status" value="1"/>
</dbReference>
<sequence>MIITVIAMLFLAMGLGALIVPRSFLAVFDIQAGTAAARNEIQAVYGGYGIAMCALLWWSRQQPQWAEGIWLTVAVALAGMAAGRLMGLVREPTWRWPVWLFLAIEAGLALLLFRQAGVI</sequence>
<dbReference type="OrthoDB" id="8481950at2"/>
<evidence type="ECO:0000313" key="3">
    <source>
        <dbReference type="Proteomes" id="UP000006764"/>
    </source>
</evidence>
<protein>
    <recommendedName>
        <fullName evidence="4">DUF4345 domain-containing protein</fullName>
    </recommendedName>
</protein>
<feature type="transmembrane region" description="Helical" evidence="1">
    <location>
        <begin position="70"/>
        <end position="90"/>
    </location>
</feature>
<reference evidence="2 3" key="1">
    <citation type="journal article" date="2012" name="J. Bacteriol.">
        <title>Genome sequence of an alkane-degrading bacterium, Alcanivorax pacificus type strain W11-5, isolated from deep sea sediment.</title>
        <authorList>
            <person name="Lai Q."/>
            <person name="Shao Z."/>
        </authorList>
    </citation>
    <scope>NUCLEOTIDE SEQUENCE [LARGE SCALE GENOMIC DNA]</scope>
    <source>
        <strain evidence="2 3">W11-5</strain>
    </source>
</reference>
<keyword evidence="1" id="KW-1133">Transmembrane helix</keyword>
<dbReference type="Proteomes" id="UP000006764">
    <property type="component" value="Chromosome"/>
</dbReference>
<evidence type="ECO:0000313" key="2">
    <source>
        <dbReference type="EMBL" id="AJD47285.1"/>
    </source>
</evidence>
<proteinExistence type="predicted"/>
<dbReference type="EMBL" id="CP004387">
    <property type="protein sequence ID" value="AJD47285.1"/>
    <property type="molecule type" value="Genomic_DNA"/>
</dbReference>
<gene>
    <name evidence="2" type="ORF">S7S_04315</name>
</gene>
<organism evidence="2 3">
    <name type="scientific">Isoalcanivorax pacificus W11-5</name>
    <dbReference type="NCBI Taxonomy" id="391936"/>
    <lineage>
        <taxon>Bacteria</taxon>
        <taxon>Pseudomonadati</taxon>
        <taxon>Pseudomonadota</taxon>
        <taxon>Gammaproteobacteria</taxon>
        <taxon>Oceanospirillales</taxon>
        <taxon>Alcanivoracaceae</taxon>
        <taxon>Isoalcanivorax</taxon>
    </lineage>
</organism>
<dbReference type="RefSeq" id="WP_008738380.1">
    <property type="nucleotide sequence ID" value="NZ_CP004387.1"/>
</dbReference>
<accession>A0A0B4XKS4</accession>
<keyword evidence="1" id="KW-0812">Transmembrane</keyword>
<feature type="transmembrane region" description="Helical" evidence="1">
    <location>
        <begin position="41"/>
        <end position="58"/>
    </location>
</feature>
<name>A0A0B4XKS4_9GAMM</name>
<dbReference type="HOGENOM" id="CLU_148616_0_0_6"/>
<feature type="transmembrane region" description="Helical" evidence="1">
    <location>
        <begin position="96"/>
        <end position="113"/>
    </location>
</feature>
<keyword evidence="1" id="KW-0472">Membrane</keyword>